<dbReference type="PROSITE" id="PS00092">
    <property type="entry name" value="N6_MTASE"/>
    <property type="match status" value="1"/>
</dbReference>
<dbReference type="Proteomes" id="UP000016636">
    <property type="component" value="Unassembled WGS sequence"/>
</dbReference>
<dbReference type="EMBL" id="ANNE01000010">
    <property type="protein sequence ID" value="ERJ22142.1"/>
    <property type="molecule type" value="Genomic_DNA"/>
</dbReference>
<dbReference type="InterPro" id="IPR002052">
    <property type="entry name" value="DNA_methylase_N6_adenine_CS"/>
</dbReference>
<dbReference type="PRINTS" id="PR00506">
    <property type="entry name" value="D21N6MTFRASE"/>
</dbReference>
<evidence type="ECO:0000313" key="9">
    <source>
        <dbReference type="Proteomes" id="UP000016636"/>
    </source>
</evidence>
<dbReference type="InterPro" id="IPR029063">
    <property type="entry name" value="SAM-dependent_MTases_sf"/>
</dbReference>
<dbReference type="Pfam" id="PF01555">
    <property type="entry name" value="N6_N4_Mtase"/>
    <property type="match status" value="1"/>
</dbReference>
<evidence type="ECO:0000256" key="1">
    <source>
        <dbReference type="ARBA" id="ARBA00006594"/>
    </source>
</evidence>
<evidence type="ECO:0000256" key="2">
    <source>
        <dbReference type="ARBA" id="ARBA00011900"/>
    </source>
</evidence>
<dbReference type="PIRSF" id="PIRSF015855">
    <property type="entry name" value="TypeIII_Mtase_mKpnI"/>
    <property type="match status" value="1"/>
</dbReference>
<feature type="domain" description="DNA methylase N-4/N-6" evidence="7">
    <location>
        <begin position="114"/>
        <end position="445"/>
    </location>
</feature>
<dbReference type="GO" id="GO:0003677">
    <property type="term" value="F:DNA binding"/>
    <property type="evidence" value="ECO:0007669"/>
    <property type="project" value="InterPro"/>
</dbReference>
<dbReference type="InterPro" id="IPR002941">
    <property type="entry name" value="DNA_methylase_N4/N6"/>
</dbReference>
<keyword evidence="5" id="KW-0949">S-adenosyl-L-methionine</keyword>
<proteinExistence type="inferred from homology"/>
<dbReference type="GO" id="GO:0008170">
    <property type="term" value="F:N-methyltransferase activity"/>
    <property type="evidence" value="ECO:0007669"/>
    <property type="project" value="InterPro"/>
</dbReference>
<dbReference type="AlphaFoldDB" id="U2EW05"/>
<dbReference type="RefSeq" id="WP_021084568.1">
    <property type="nucleotide sequence ID" value="NZ_ANNE01000010.1"/>
</dbReference>
<dbReference type="InterPro" id="IPR002295">
    <property type="entry name" value="N4/N6-MTase_EcoPI_Mod-like"/>
</dbReference>
<comment type="catalytic activity">
    <reaction evidence="6">
        <text>a 2'-deoxyadenosine in DNA + S-adenosyl-L-methionine = an N(6)-methyl-2'-deoxyadenosine in DNA + S-adenosyl-L-homocysteine + H(+)</text>
        <dbReference type="Rhea" id="RHEA:15197"/>
        <dbReference type="Rhea" id="RHEA-COMP:12418"/>
        <dbReference type="Rhea" id="RHEA-COMP:12419"/>
        <dbReference type="ChEBI" id="CHEBI:15378"/>
        <dbReference type="ChEBI" id="CHEBI:57856"/>
        <dbReference type="ChEBI" id="CHEBI:59789"/>
        <dbReference type="ChEBI" id="CHEBI:90615"/>
        <dbReference type="ChEBI" id="CHEBI:90616"/>
        <dbReference type="EC" id="2.1.1.72"/>
    </reaction>
</comment>
<keyword evidence="3" id="KW-0489">Methyltransferase</keyword>
<dbReference type="SUPFAM" id="SSF53335">
    <property type="entry name" value="S-adenosyl-L-methionine-dependent methyltransferases"/>
    <property type="match status" value="1"/>
</dbReference>
<evidence type="ECO:0000256" key="5">
    <source>
        <dbReference type="ARBA" id="ARBA00022691"/>
    </source>
</evidence>
<dbReference type="EC" id="2.1.1.72" evidence="2"/>
<evidence type="ECO:0000256" key="3">
    <source>
        <dbReference type="ARBA" id="ARBA00022603"/>
    </source>
</evidence>
<keyword evidence="4" id="KW-0808">Transferase</keyword>
<organism evidence="8 9">
    <name type="scientific">Campylobacter concisus UNSW3</name>
    <dbReference type="NCBI Taxonomy" id="1242966"/>
    <lineage>
        <taxon>Bacteria</taxon>
        <taxon>Pseudomonadati</taxon>
        <taxon>Campylobacterota</taxon>
        <taxon>Epsilonproteobacteria</taxon>
        <taxon>Campylobacterales</taxon>
        <taxon>Campylobacteraceae</taxon>
        <taxon>Campylobacter</taxon>
    </lineage>
</organism>
<evidence type="ECO:0000313" key="8">
    <source>
        <dbReference type="EMBL" id="ERJ22142.1"/>
    </source>
</evidence>
<dbReference type="GO" id="GO:0009007">
    <property type="term" value="F:site-specific DNA-methyltransferase (adenine-specific) activity"/>
    <property type="evidence" value="ECO:0007669"/>
    <property type="project" value="UniProtKB-EC"/>
</dbReference>
<reference evidence="8 9" key="1">
    <citation type="journal article" date="2013" name="BMC Genomics">
        <title>Comparative genomics of Campylobacter concisus isolates reveals genetic diversity and provides insights into disease association.</title>
        <authorList>
            <person name="Deshpande N.P."/>
            <person name="Kaakoush N.O."/>
            <person name="Wilkins M.R."/>
            <person name="Mitchell H.M."/>
        </authorList>
    </citation>
    <scope>NUCLEOTIDE SEQUENCE [LARGE SCALE GENOMIC DNA]</scope>
    <source>
        <strain evidence="8 9">UNSW3</strain>
    </source>
</reference>
<comment type="caution">
    <text evidence="8">The sequence shown here is derived from an EMBL/GenBank/DDBJ whole genome shotgun (WGS) entry which is preliminary data.</text>
</comment>
<gene>
    <name evidence="8" type="ORF">UNSW3_68</name>
</gene>
<evidence type="ECO:0000259" key="7">
    <source>
        <dbReference type="Pfam" id="PF01555"/>
    </source>
</evidence>
<comment type="similarity">
    <text evidence="1">Belongs to the N(4)/N(6)-methyltransferase family.</text>
</comment>
<evidence type="ECO:0000256" key="6">
    <source>
        <dbReference type="ARBA" id="ARBA00047942"/>
    </source>
</evidence>
<name>U2EW05_9BACT</name>
<dbReference type="Gene3D" id="3.40.50.150">
    <property type="entry name" value="Vaccinia Virus protein VP39"/>
    <property type="match status" value="1"/>
</dbReference>
<dbReference type="GO" id="GO:0032259">
    <property type="term" value="P:methylation"/>
    <property type="evidence" value="ECO:0007669"/>
    <property type="project" value="UniProtKB-KW"/>
</dbReference>
<accession>U2EW05</accession>
<evidence type="ECO:0000256" key="4">
    <source>
        <dbReference type="ARBA" id="ARBA00022679"/>
    </source>
</evidence>
<dbReference type="PATRIC" id="fig|1242966.3.peg.1193"/>
<sequence>MRVQDIFDNKNITANIKQLAILKQNFPQCFDKSGKFDIETLNQILGVENIKKEGFELKFLGKSYARLMANLNPKTLLMPDIDHNSKNENAQNLLIKGDNLEVLKHLKNAYFESIKMIYIDPPYNTGSDGFVYKDDRKFSIDELSSLAGISQEEAKRVLEFTAKGSNSHSAWLGFIYPRLYIARELLRDDGVIFISIDDNEQAQLKILCDEIFGEENFVANIINEKVKIRKNSAKYFSESHEYLLSYAKDISKFERNLLPRKDITQYRNPDNDPRGVWISVPIYANHYYDADYTITKPNGVILQKPINQSWRLSEENFKKYVEDNRIWWGRGRSYPMIKKFLSEVQDGLVPRTIFYYDETGGNPAGDKAVKDIFGGLKVFENPKPIELIKMAIEIATSKPVGNNLECYDIILDFFAGSGTTAHAVMAQNLEDGGNRKFILVQLDEKIDERNSKVAYDFCKNKLESKNPTIFDITKERILRAAQSLSLSLSLKTMRGLNLKSFRQFHF</sequence>
<protein>
    <recommendedName>
        <fullName evidence="2">site-specific DNA-methyltransferase (adenine-specific)</fullName>
        <ecNumber evidence="2">2.1.1.72</ecNumber>
    </recommendedName>
</protein>